<dbReference type="STRING" id="1798183.GA0061080_101139"/>
<feature type="transmembrane region" description="Helical" evidence="9">
    <location>
        <begin position="68"/>
        <end position="99"/>
    </location>
</feature>
<dbReference type="GO" id="GO:0005886">
    <property type="term" value="C:plasma membrane"/>
    <property type="evidence" value="ECO:0007669"/>
    <property type="project" value="UniProtKB-SubCell"/>
</dbReference>
<dbReference type="Gene3D" id="1.10.3720.10">
    <property type="entry name" value="MetI-like"/>
    <property type="match status" value="1"/>
</dbReference>
<comment type="similarity">
    <text evidence="8">Belongs to the binding-protein-dependent transport system permease family. OppBC subfamily.</text>
</comment>
<dbReference type="PANTHER" id="PTHR43163">
    <property type="entry name" value="DIPEPTIDE TRANSPORT SYSTEM PERMEASE PROTEIN DPPB-RELATED"/>
    <property type="match status" value="1"/>
</dbReference>
<evidence type="ECO:0000256" key="7">
    <source>
        <dbReference type="ARBA" id="ARBA00023136"/>
    </source>
</evidence>
<dbReference type="OrthoDB" id="9803623at2"/>
<dbReference type="InterPro" id="IPR035906">
    <property type="entry name" value="MetI-like_sf"/>
</dbReference>
<dbReference type="GO" id="GO:0071916">
    <property type="term" value="F:dipeptide transmembrane transporter activity"/>
    <property type="evidence" value="ECO:0007669"/>
    <property type="project" value="TreeGrafter"/>
</dbReference>
<dbReference type="PROSITE" id="PS50928">
    <property type="entry name" value="ABC_TM1"/>
    <property type="match status" value="1"/>
</dbReference>
<evidence type="ECO:0000256" key="5">
    <source>
        <dbReference type="ARBA" id="ARBA00022692"/>
    </source>
</evidence>
<reference evidence="12" key="1">
    <citation type="submission" date="2016-08" db="EMBL/GenBank/DDBJ databases">
        <authorList>
            <person name="Varghese N."/>
            <person name="Submissions Spin"/>
        </authorList>
    </citation>
    <scope>NUCLEOTIDE SEQUENCE [LARGE SCALE GENOMIC DNA]</scope>
    <source>
        <strain evidence="12">R-53144</strain>
    </source>
</reference>
<evidence type="ECO:0000313" key="11">
    <source>
        <dbReference type="EMBL" id="SCB94544.1"/>
    </source>
</evidence>
<evidence type="ECO:0000256" key="8">
    <source>
        <dbReference type="ARBA" id="ARBA00024202"/>
    </source>
</evidence>
<sequence>MIIYIFKKVVTFLFIICVLAQISFYLVYFTPHSMSNFHNLNFIDAYNAFFKQLLQGQFRLLTGETVPFFHTLLATFELCILALLVALFIGLPLGVFLGLSNINWLNSTIRLGALLLYSCPIVMLVIIVMYWLSPTWSISMNFNVSPSVAGTSLLDLLISSKTDKWHMIFDQLHYLFLPIIILAIQPCIMTIQLVSQNVRNTSRQNFIKMAIIRERSPFKILRRHLLPNSIPATIPQLTYNTTTLLFSTMVIEILFNRVGLGQWVMIAYHHNNYFVISIAILACGTVISLLTLLGEISAVVIYPLRHKEHYV</sequence>
<dbReference type="PANTHER" id="PTHR43163:SF4">
    <property type="entry name" value="PUTRESCINE EXPORT SYSTEM PERMEASE PROTEIN SAPB"/>
    <property type="match status" value="1"/>
</dbReference>
<feature type="transmembrane region" description="Helical" evidence="9">
    <location>
        <begin position="172"/>
        <end position="194"/>
    </location>
</feature>
<evidence type="ECO:0000256" key="1">
    <source>
        <dbReference type="ARBA" id="ARBA00004429"/>
    </source>
</evidence>
<keyword evidence="12" id="KW-1185">Reference proteome</keyword>
<protein>
    <submittedName>
        <fullName evidence="11">Cationic peptide transport system permease protein</fullName>
    </submittedName>
</protein>
<keyword evidence="2 9" id="KW-0813">Transport</keyword>
<dbReference type="EMBL" id="FMBA01000011">
    <property type="protein sequence ID" value="SCB94544.1"/>
    <property type="molecule type" value="Genomic_DNA"/>
</dbReference>
<dbReference type="InterPro" id="IPR000515">
    <property type="entry name" value="MetI-like"/>
</dbReference>
<dbReference type="Pfam" id="PF00528">
    <property type="entry name" value="BPD_transp_1"/>
    <property type="match status" value="1"/>
</dbReference>
<proteinExistence type="inferred from homology"/>
<keyword evidence="6 9" id="KW-1133">Transmembrane helix</keyword>
<dbReference type="RefSeq" id="WP_091121775.1">
    <property type="nucleotide sequence ID" value="NZ_FMBA01000011.1"/>
</dbReference>
<evidence type="ECO:0000256" key="2">
    <source>
        <dbReference type="ARBA" id="ARBA00022448"/>
    </source>
</evidence>
<evidence type="ECO:0000259" key="10">
    <source>
        <dbReference type="PROSITE" id="PS50928"/>
    </source>
</evidence>
<feature type="transmembrane region" description="Helical" evidence="9">
    <location>
        <begin position="111"/>
        <end position="132"/>
    </location>
</feature>
<evidence type="ECO:0000313" key="12">
    <source>
        <dbReference type="Proteomes" id="UP000199698"/>
    </source>
</evidence>
<accession>A0A1C4AIM3</accession>
<keyword evidence="7 9" id="KW-0472">Membrane</keyword>
<dbReference type="SUPFAM" id="SSF161098">
    <property type="entry name" value="MetI-like"/>
    <property type="match status" value="1"/>
</dbReference>
<keyword evidence="3" id="KW-1003">Cell membrane</keyword>
<gene>
    <name evidence="11" type="ORF">GA0061080_101139</name>
</gene>
<keyword evidence="5 9" id="KW-0812">Transmembrane</keyword>
<evidence type="ECO:0000256" key="6">
    <source>
        <dbReference type="ARBA" id="ARBA00022989"/>
    </source>
</evidence>
<dbReference type="CDD" id="cd06261">
    <property type="entry name" value="TM_PBP2"/>
    <property type="match status" value="1"/>
</dbReference>
<evidence type="ECO:0000256" key="4">
    <source>
        <dbReference type="ARBA" id="ARBA00022519"/>
    </source>
</evidence>
<feature type="transmembrane region" description="Helical" evidence="9">
    <location>
        <begin position="9"/>
        <end position="28"/>
    </location>
</feature>
<evidence type="ECO:0000256" key="9">
    <source>
        <dbReference type="RuleBase" id="RU363032"/>
    </source>
</evidence>
<feature type="transmembrane region" description="Helical" evidence="9">
    <location>
        <begin position="274"/>
        <end position="302"/>
    </location>
</feature>
<dbReference type="Proteomes" id="UP000199698">
    <property type="component" value="Unassembled WGS sequence"/>
</dbReference>
<name>A0A1C4AIM3_9GAMM</name>
<keyword evidence="4" id="KW-0997">Cell inner membrane</keyword>
<organism evidence="11 12">
    <name type="scientific">Gilliamella intestini</name>
    <dbReference type="NCBI Taxonomy" id="1798183"/>
    <lineage>
        <taxon>Bacteria</taxon>
        <taxon>Pseudomonadati</taxon>
        <taxon>Pseudomonadota</taxon>
        <taxon>Gammaproteobacteria</taxon>
        <taxon>Orbales</taxon>
        <taxon>Orbaceae</taxon>
        <taxon>Gilliamella</taxon>
    </lineage>
</organism>
<evidence type="ECO:0000256" key="3">
    <source>
        <dbReference type="ARBA" id="ARBA00022475"/>
    </source>
</evidence>
<feature type="domain" description="ABC transmembrane type-1" evidence="10">
    <location>
        <begin position="72"/>
        <end position="291"/>
    </location>
</feature>
<dbReference type="AlphaFoldDB" id="A0A1C4AIM3"/>
<comment type="subcellular location">
    <subcellularLocation>
        <location evidence="1">Cell inner membrane</location>
        <topology evidence="1">Multi-pass membrane protein</topology>
    </subcellularLocation>
    <subcellularLocation>
        <location evidence="9">Cell membrane</location>
        <topology evidence="9">Multi-pass membrane protein</topology>
    </subcellularLocation>
</comment>